<reference evidence="3 4" key="1">
    <citation type="journal article" date="2023" name="Life. Sci Alliance">
        <title>Evolutionary insights into 3D genome organization and epigenetic landscape of Vigna mungo.</title>
        <authorList>
            <person name="Junaid A."/>
            <person name="Singh B."/>
            <person name="Bhatia S."/>
        </authorList>
    </citation>
    <scope>NUCLEOTIDE SEQUENCE [LARGE SCALE GENOMIC DNA]</scope>
    <source>
        <strain evidence="3">Urdbean</strain>
    </source>
</reference>
<dbReference type="Pfam" id="PF13976">
    <property type="entry name" value="gag_pre-integrs"/>
    <property type="match status" value="1"/>
</dbReference>
<name>A0AAQ3ME82_VIGMU</name>
<protein>
    <recommendedName>
        <fullName evidence="2">Integrase catalytic domain-containing protein</fullName>
    </recommendedName>
</protein>
<dbReference type="InterPro" id="IPR012337">
    <property type="entry name" value="RNaseH-like_sf"/>
</dbReference>
<dbReference type="EMBL" id="CP144690">
    <property type="protein sequence ID" value="WVY89496.1"/>
    <property type="molecule type" value="Genomic_DNA"/>
</dbReference>
<dbReference type="InterPro" id="IPR036397">
    <property type="entry name" value="RNaseH_sf"/>
</dbReference>
<dbReference type="GO" id="GO:0003676">
    <property type="term" value="F:nucleic acid binding"/>
    <property type="evidence" value="ECO:0007669"/>
    <property type="project" value="InterPro"/>
</dbReference>
<dbReference type="InterPro" id="IPR054722">
    <property type="entry name" value="PolX-like_BBD"/>
</dbReference>
<dbReference type="AlphaFoldDB" id="A0AAQ3ME82"/>
<dbReference type="PANTHER" id="PTHR42648:SF18">
    <property type="entry name" value="RETROTRANSPOSON, UNCLASSIFIED-LIKE PROTEIN"/>
    <property type="match status" value="1"/>
</dbReference>
<keyword evidence="1" id="KW-0645">Protease</keyword>
<evidence type="ECO:0000313" key="4">
    <source>
        <dbReference type="Proteomes" id="UP001374535"/>
    </source>
</evidence>
<evidence type="ECO:0000313" key="3">
    <source>
        <dbReference type="EMBL" id="WVY89496.1"/>
    </source>
</evidence>
<dbReference type="Pfam" id="PF00665">
    <property type="entry name" value="rve"/>
    <property type="match status" value="1"/>
</dbReference>
<dbReference type="Gene3D" id="3.30.420.10">
    <property type="entry name" value="Ribonuclease H-like superfamily/Ribonuclease H"/>
    <property type="match status" value="1"/>
</dbReference>
<dbReference type="InterPro" id="IPR039537">
    <property type="entry name" value="Retrotran_Ty1/copia-like"/>
</dbReference>
<dbReference type="Pfam" id="PF22936">
    <property type="entry name" value="Pol_BBD"/>
    <property type="match status" value="1"/>
</dbReference>
<evidence type="ECO:0000259" key="2">
    <source>
        <dbReference type="PROSITE" id="PS50994"/>
    </source>
</evidence>
<dbReference type="SUPFAM" id="SSF53098">
    <property type="entry name" value="Ribonuclease H-like"/>
    <property type="match status" value="1"/>
</dbReference>
<proteinExistence type="predicted"/>
<evidence type="ECO:0000256" key="1">
    <source>
        <dbReference type="ARBA" id="ARBA00022670"/>
    </source>
</evidence>
<dbReference type="GO" id="GO:0008233">
    <property type="term" value="F:peptidase activity"/>
    <property type="evidence" value="ECO:0007669"/>
    <property type="project" value="UniProtKB-KW"/>
</dbReference>
<accession>A0AAQ3ME82</accession>
<dbReference type="InterPro" id="IPR001584">
    <property type="entry name" value="Integrase_cat-core"/>
</dbReference>
<feature type="domain" description="Integrase catalytic" evidence="2">
    <location>
        <begin position="493"/>
        <end position="590"/>
    </location>
</feature>
<dbReference type="Pfam" id="PF25597">
    <property type="entry name" value="SH3_retrovirus"/>
    <property type="match status" value="1"/>
</dbReference>
<dbReference type="Pfam" id="PF14223">
    <property type="entry name" value="Retrotran_gag_2"/>
    <property type="match status" value="1"/>
</dbReference>
<gene>
    <name evidence="3" type="ORF">V8G54_035010</name>
</gene>
<dbReference type="PROSITE" id="PS50994">
    <property type="entry name" value="INTEGRASE"/>
    <property type="match status" value="1"/>
</dbReference>
<dbReference type="GO" id="GO:0006508">
    <property type="term" value="P:proteolysis"/>
    <property type="evidence" value="ECO:0007669"/>
    <property type="project" value="UniProtKB-KW"/>
</dbReference>
<dbReference type="InterPro" id="IPR025724">
    <property type="entry name" value="GAG-pre-integrase_dom"/>
</dbReference>
<keyword evidence="4" id="KW-1185">Reference proteome</keyword>
<dbReference type="Proteomes" id="UP001374535">
    <property type="component" value="Chromosome 11"/>
</dbReference>
<keyword evidence="1" id="KW-0378">Hydrolase</keyword>
<organism evidence="3 4">
    <name type="scientific">Vigna mungo</name>
    <name type="common">Black gram</name>
    <name type="synonym">Phaseolus mungo</name>
    <dbReference type="NCBI Taxonomy" id="3915"/>
    <lineage>
        <taxon>Eukaryota</taxon>
        <taxon>Viridiplantae</taxon>
        <taxon>Streptophyta</taxon>
        <taxon>Embryophyta</taxon>
        <taxon>Tracheophyta</taxon>
        <taxon>Spermatophyta</taxon>
        <taxon>Magnoliopsida</taxon>
        <taxon>eudicotyledons</taxon>
        <taxon>Gunneridae</taxon>
        <taxon>Pentapetalae</taxon>
        <taxon>rosids</taxon>
        <taxon>fabids</taxon>
        <taxon>Fabales</taxon>
        <taxon>Fabaceae</taxon>
        <taxon>Papilionoideae</taxon>
        <taxon>50 kb inversion clade</taxon>
        <taxon>NPAAA clade</taxon>
        <taxon>indigoferoid/millettioid clade</taxon>
        <taxon>Phaseoleae</taxon>
        <taxon>Vigna</taxon>
    </lineage>
</organism>
<dbReference type="InterPro" id="IPR057670">
    <property type="entry name" value="SH3_retrovirus"/>
</dbReference>
<sequence>MQSYLEGLDLWEAVEEDYSVQPLLENPTLAQIKNHKEQKTKKAKAKSSLFSGVTTLIFTRTMTLKSPKKIWDFLKEEYEGDDRIKSMQVLILRREFEMQRMNESETIKEYSNTLLGIANKIKLLGSDFADSRIVRENPCDSAKNVRSVYCLIGEYKESVQDYFGRGVTRFASPRTLMSEDRVVEGALRVKHHEVRTNKKKIFKRFQPASSENGVFNQKQAVICKANVQQEAEGDAQNAQENEDQLFATACFSSSNSNESWLIDSGCTNHMTYDKELFKCLDMTEVKWVRIGNGEQLPVKGKGSIAITTHIGTKTLSDVLYVPKINQNLLSVGPLLEKGFKVIFEDKVFEDKVCTIKDPTGLEMFKVKMRSKSFSFNPMKEKQIAFPVTASSVKLWHKRLVHFHHLGMNYMLKNQLVCGVPSLTEKPAECEACRFGKQTRKPFPKSSWRASKKLQLVHTDVAGPQRTPSIKGKVAAVFWKFKAFVENQSNCHIQILRSDNGKEYIANQFQQFCDEVGIEHQLTAPYTLRQNGVSERKNRSIVEMARCMLHQKELPKKFWAEATNIAVFIQNRLPTRALQNQTPFQAWFGFKPSLYFLKVFGCLFYSHIPQIKRDKLDKRAAAGLFIGYNTISKAYRIFQPQTGKILINENWCWSDLKKSQNTELEVEDTVDDPPVRGTRLLFDIYQKSNVSLCNIAICEPSSFEEAAKEEKWLAAMPRSCP</sequence>
<dbReference type="GO" id="GO:0015074">
    <property type="term" value="P:DNA integration"/>
    <property type="evidence" value="ECO:0007669"/>
    <property type="project" value="InterPro"/>
</dbReference>
<dbReference type="PANTHER" id="PTHR42648">
    <property type="entry name" value="TRANSPOSASE, PUTATIVE-RELATED"/>
    <property type="match status" value="1"/>
</dbReference>